<evidence type="ECO:0000256" key="1">
    <source>
        <dbReference type="ARBA" id="ARBA00004651"/>
    </source>
</evidence>
<feature type="transmembrane region" description="Helical" evidence="14">
    <location>
        <begin position="259"/>
        <end position="279"/>
    </location>
</feature>
<dbReference type="EMBL" id="QBKN01000004">
    <property type="protein sequence ID" value="PTX50655.1"/>
    <property type="molecule type" value="Genomic_DNA"/>
</dbReference>
<dbReference type="SUPFAM" id="SSF144083">
    <property type="entry name" value="Magnesium transport protein CorA, transmembrane region"/>
    <property type="match status" value="1"/>
</dbReference>
<keyword evidence="11 14" id="KW-0472">Membrane</keyword>
<evidence type="ECO:0000313" key="16">
    <source>
        <dbReference type="Proteomes" id="UP000244069"/>
    </source>
</evidence>
<proteinExistence type="inferred from homology"/>
<keyword evidence="16" id="KW-1185">Reference proteome</keyword>
<reference evidence="15 16" key="1">
    <citation type="submission" date="2018-04" db="EMBL/GenBank/DDBJ databases">
        <title>Genomic Encyclopedia of Archaeal and Bacterial Type Strains, Phase II (KMG-II): from individual species to whole genera.</title>
        <authorList>
            <person name="Goeker M."/>
        </authorList>
    </citation>
    <scope>NUCLEOTIDE SEQUENCE [LARGE SCALE GENOMIC DNA]</scope>
    <source>
        <strain evidence="15 16">DSM 29329</strain>
    </source>
</reference>
<name>A0A2T6B3Q2_9RHOB</name>
<keyword evidence="10" id="KW-0406">Ion transport</keyword>
<feature type="transmembrane region" description="Helical" evidence="14">
    <location>
        <begin position="291"/>
        <end position="311"/>
    </location>
</feature>
<keyword evidence="9 14" id="KW-1133">Transmembrane helix</keyword>
<dbReference type="FunFam" id="1.20.58.340:FF:000004">
    <property type="entry name" value="Magnesium transport protein CorA"/>
    <property type="match status" value="1"/>
</dbReference>
<dbReference type="GO" id="GO:0015095">
    <property type="term" value="F:magnesium ion transmembrane transporter activity"/>
    <property type="evidence" value="ECO:0007669"/>
    <property type="project" value="TreeGrafter"/>
</dbReference>
<dbReference type="GO" id="GO:0050897">
    <property type="term" value="F:cobalt ion binding"/>
    <property type="evidence" value="ECO:0007669"/>
    <property type="project" value="TreeGrafter"/>
</dbReference>
<dbReference type="PANTHER" id="PTHR46494">
    <property type="entry name" value="CORA FAMILY METAL ION TRANSPORTER (EUROFUNG)"/>
    <property type="match status" value="1"/>
</dbReference>
<dbReference type="InterPro" id="IPR002523">
    <property type="entry name" value="MgTranspt_CorA/ZnTranspt_ZntB"/>
</dbReference>
<evidence type="ECO:0000256" key="11">
    <source>
        <dbReference type="ARBA" id="ARBA00023136"/>
    </source>
</evidence>
<keyword evidence="4" id="KW-1003">Cell membrane</keyword>
<keyword evidence="8" id="KW-0460">Magnesium</keyword>
<dbReference type="OrthoDB" id="9803416at2"/>
<gene>
    <name evidence="15" type="ORF">C8N44_10410</name>
</gene>
<keyword evidence="7" id="KW-0862">Zinc</keyword>
<dbReference type="SUPFAM" id="SSF143865">
    <property type="entry name" value="CorA soluble domain-like"/>
    <property type="match status" value="1"/>
</dbReference>
<dbReference type="Proteomes" id="UP000244069">
    <property type="component" value="Unassembled WGS sequence"/>
</dbReference>
<evidence type="ECO:0000256" key="9">
    <source>
        <dbReference type="ARBA" id="ARBA00022989"/>
    </source>
</evidence>
<evidence type="ECO:0000256" key="4">
    <source>
        <dbReference type="ARBA" id="ARBA00022475"/>
    </source>
</evidence>
<comment type="subcellular location">
    <subcellularLocation>
        <location evidence="1">Cell membrane</location>
        <topology evidence="1">Multi-pass membrane protein</topology>
    </subcellularLocation>
</comment>
<evidence type="ECO:0000256" key="14">
    <source>
        <dbReference type="SAM" id="Phobius"/>
    </source>
</evidence>
<sequence>MLFAYRIEGHAVTPLPMPPDLAEADWIDLYCPEPDQVAAVEALGLEVPTLEDMEEIEVSNRLYRTGDVEVLTVGLPAFDVDKRPLFGPVAFLLTPDKMITVRYHDPRPFTTFPRHADSNSAGCATHLHLFLGLVEEIVARLADLLEAVGRSLDAASHRLFDPKVERDRDLSALLREVGSKGEDLARYRLALLSMERALTVFGLGREGQVERALRPLVKANTRDIQALVVHADFLSGRVAHVTDVILGMVTLEQTATGQIVSVVAMLFLPPTLVASVYGMNFTNLPGLDHPHGYLIATGLMLFSVVGSFLYFRWKGWL</sequence>
<comment type="similarity">
    <text evidence="2">Belongs to the CorA metal ion transporter (MIT) (TC 1.A.35) family.</text>
</comment>
<evidence type="ECO:0000256" key="6">
    <source>
        <dbReference type="ARBA" id="ARBA00022692"/>
    </source>
</evidence>
<dbReference type="CDD" id="cd12837">
    <property type="entry name" value="EcCorA-like_u1"/>
    <property type="match status" value="1"/>
</dbReference>
<dbReference type="InterPro" id="IPR045863">
    <property type="entry name" value="CorA_TM1_TM2"/>
</dbReference>
<dbReference type="PANTHER" id="PTHR46494:SF3">
    <property type="entry name" value="ZINC TRANSPORT PROTEIN ZNTB"/>
    <property type="match status" value="1"/>
</dbReference>
<protein>
    <submittedName>
        <fullName evidence="15">Magnesium transporter</fullName>
    </submittedName>
</protein>
<keyword evidence="5" id="KW-0997">Cell inner membrane</keyword>
<dbReference type="Pfam" id="PF01544">
    <property type="entry name" value="CorA"/>
    <property type="match status" value="1"/>
</dbReference>
<comment type="function">
    <text evidence="13">Mediates influx of magnesium ions. Alternates between open and closed states. Activated by low cytoplasmic Mg(2+) levels. Inactive when cytoplasmic Mg(2+) levels are high.</text>
</comment>
<evidence type="ECO:0000256" key="13">
    <source>
        <dbReference type="ARBA" id="ARBA00045497"/>
    </source>
</evidence>
<keyword evidence="3" id="KW-0813">Transport</keyword>
<organism evidence="15 16">
    <name type="scientific">Allosediminivita pacifica</name>
    <dbReference type="NCBI Taxonomy" id="1267769"/>
    <lineage>
        <taxon>Bacteria</taxon>
        <taxon>Pseudomonadati</taxon>
        <taxon>Pseudomonadota</taxon>
        <taxon>Alphaproteobacteria</taxon>
        <taxon>Rhodobacterales</taxon>
        <taxon>Paracoccaceae</taxon>
        <taxon>Allosediminivita</taxon>
    </lineage>
</organism>
<evidence type="ECO:0000313" key="15">
    <source>
        <dbReference type="EMBL" id="PTX50655.1"/>
    </source>
</evidence>
<evidence type="ECO:0000256" key="12">
    <source>
        <dbReference type="ARBA" id="ARBA00034269"/>
    </source>
</evidence>
<comment type="catalytic activity">
    <reaction evidence="12">
        <text>Mg(2+)(in) = Mg(2+)(out)</text>
        <dbReference type="Rhea" id="RHEA:29827"/>
        <dbReference type="ChEBI" id="CHEBI:18420"/>
    </reaction>
</comment>
<keyword evidence="6 14" id="KW-0812">Transmembrane</keyword>
<dbReference type="AlphaFoldDB" id="A0A2T6B3Q2"/>
<dbReference type="InterPro" id="IPR045861">
    <property type="entry name" value="CorA_cytoplasmic_dom"/>
</dbReference>
<dbReference type="RefSeq" id="WP_107974874.1">
    <property type="nucleotide sequence ID" value="NZ_BMEZ01000004.1"/>
</dbReference>
<evidence type="ECO:0000256" key="2">
    <source>
        <dbReference type="ARBA" id="ARBA00009765"/>
    </source>
</evidence>
<evidence type="ECO:0000256" key="10">
    <source>
        <dbReference type="ARBA" id="ARBA00023065"/>
    </source>
</evidence>
<dbReference type="GO" id="GO:0005886">
    <property type="term" value="C:plasma membrane"/>
    <property type="evidence" value="ECO:0007669"/>
    <property type="project" value="UniProtKB-SubCell"/>
</dbReference>
<dbReference type="Gene3D" id="1.20.58.340">
    <property type="entry name" value="Magnesium transport protein CorA, transmembrane region"/>
    <property type="match status" value="1"/>
</dbReference>
<evidence type="ECO:0000256" key="5">
    <source>
        <dbReference type="ARBA" id="ARBA00022519"/>
    </source>
</evidence>
<comment type="caution">
    <text evidence="15">The sequence shown here is derived from an EMBL/GenBank/DDBJ whole genome shotgun (WGS) entry which is preliminary data.</text>
</comment>
<evidence type="ECO:0000256" key="3">
    <source>
        <dbReference type="ARBA" id="ARBA00022448"/>
    </source>
</evidence>
<dbReference type="GO" id="GO:0015087">
    <property type="term" value="F:cobalt ion transmembrane transporter activity"/>
    <property type="evidence" value="ECO:0007669"/>
    <property type="project" value="TreeGrafter"/>
</dbReference>
<evidence type="ECO:0000256" key="7">
    <source>
        <dbReference type="ARBA" id="ARBA00022833"/>
    </source>
</evidence>
<dbReference type="GO" id="GO:0000287">
    <property type="term" value="F:magnesium ion binding"/>
    <property type="evidence" value="ECO:0007669"/>
    <property type="project" value="TreeGrafter"/>
</dbReference>
<evidence type="ECO:0000256" key="8">
    <source>
        <dbReference type="ARBA" id="ARBA00022842"/>
    </source>
</evidence>
<accession>A0A2T6B3Q2</accession>